<feature type="chain" id="PRO_5035145577" evidence="1">
    <location>
        <begin position="28"/>
        <end position="112"/>
    </location>
</feature>
<keyword evidence="3" id="KW-1185">Reference proteome</keyword>
<feature type="signal peptide" evidence="1">
    <location>
        <begin position="1"/>
        <end position="27"/>
    </location>
</feature>
<protein>
    <submittedName>
        <fullName evidence="2">Uncharacterized protein</fullName>
    </submittedName>
</protein>
<keyword evidence="1" id="KW-0732">Signal</keyword>
<accession>A0A8J7RL67</accession>
<name>A0A8J7RL67_9HYPH</name>
<organism evidence="2 3">
    <name type="scientific">Tianweitania sediminis</name>
    <dbReference type="NCBI Taxonomy" id="1502156"/>
    <lineage>
        <taxon>Bacteria</taxon>
        <taxon>Pseudomonadati</taxon>
        <taxon>Pseudomonadota</taxon>
        <taxon>Alphaproteobacteria</taxon>
        <taxon>Hyphomicrobiales</taxon>
        <taxon>Phyllobacteriaceae</taxon>
        <taxon>Tianweitania</taxon>
    </lineage>
</organism>
<dbReference type="EMBL" id="JAGIYY010000003">
    <property type="protein sequence ID" value="MBP0439221.1"/>
    <property type="molecule type" value="Genomic_DNA"/>
</dbReference>
<evidence type="ECO:0000313" key="3">
    <source>
        <dbReference type="Proteomes" id="UP000666240"/>
    </source>
</evidence>
<sequence length="112" mass="11838">MVPKLLYPGGVALGLLLALGSASIAEAKPARCFTTDDGTYSCAFETLDAKGSFQISAEGKPTFSLWIDSPGVASGSANFGDRDVALPGLYLRQSDDAACWRNNETETKICAW</sequence>
<comment type="caution">
    <text evidence="2">The sequence shown here is derived from an EMBL/GenBank/DDBJ whole genome shotgun (WGS) entry which is preliminary data.</text>
</comment>
<dbReference type="RefSeq" id="WP_209335254.1">
    <property type="nucleotide sequence ID" value="NZ_JAGIYY010000003.1"/>
</dbReference>
<dbReference type="Proteomes" id="UP000666240">
    <property type="component" value="Unassembled WGS sequence"/>
</dbReference>
<gene>
    <name evidence="2" type="ORF">J5Y06_11225</name>
</gene>
<dbReference type="AlphaFoldDB" id="A0A8J7RL67"/>
<evidence type="ECO:0000256" key="1">
    <source>
        <dbReference type="SAM" id="SignalP"/>
    </source>
</evidence>
<proteinExistence type="predicted"/>
<evidence type="ECO:0000313" key="2">
    <source>
        <dbReference type="EMBL" id="MBP0439221.1"/>
    </source>
</evidence>
<reference evidence="2" key="1">
    <citation type="submission" date="2021-03" db="EMBL/GenBank/DDBJ databases">
        <title>Genome sequencing and assembly of Tianweitania sediminis.</title>
        <authorList>
            <person name="Chhetri G."/>
        </authorList>
    </citation>
    <scope>NUCLEOTIDE SEQUENCE</scope>
    <source>
        <strain evidence="2">Z8</strain>
    </source>
</reference>